<dbReference type="InterPro" id="IPR036390">
    <property type="entry name" value="WH_DNA-bd_sf"/>
</dbReference>
<name>A0A4R1HL53_PSEEN</name>
<evidence type="ECO:0000313" key="5">
    <source>
        <dbReference type="EMBL" id="TCK21733.1"/>
    </source>
</evidence>
<dbReference type="GO" id="GO:0003677">
    <property type="term" value="F:DNA binding"/>
    <property type="evidence" value="ECO:0007669"/>
    <property type="project" value="UniProtKB-KW"/>
</dbReference>
<protein>
    <submittedName>
        <fullName evidence="5">ArsR family transcriptional regulator</fullName>
    </submittedName>
</protein>
<comment type="caution">
    <text evidence="5">The sequence shown here is derived from an EMBL/GenBank/DDBJ whole genome shotgun (WGS) entry which is preliminary data.</text>
</comment>
<gene>
    <name evidence="5" type="ORF">EV378_5724</name>
</gene>
<dbReference type="SMART" id="SM00418">
    <property type="entry name" value="HTH_ARSR"/>
    <property type="match status" value="1"/>
</dbReference>
<accession>A0A4R1HL53</accession>
<dbReference type="PANTHER" id="PTHR43132">
    <property type="entry name" value="ARSENICAL RESISTANCE OPERON REPRESSOR ARSR-RELATED"/>
    <property type="match status" value="1"/>
</dbReference>
<dbReference type="PRINTS" id="PR00778">
    <property type="entry name" value="HTHARSR"/>
</dbReference>
<evidence type="ECO:0000256" key="2">
    <source>
        <dbReference type="ARBA" id="ARBA00023125"/>
    </source>
</evidence>
<reference evidence="5 6" key="1">
    <citation type="submission" date="2019-03" db="EMBL/GenBank/DDBJ databases">
        <title>Sequencing the genomes of 1000 actinobacteria strains.</title>
        <authorList>
            <person name="Klenk H.-P."/>
        </authorList>
    </citation>
    <scope>NUCLEOTIDE SEQUENCE [LARGE SCALE GENOMIC DNA]</scope>
    <source>
        <strain evidence="5 6">DSM 44969</strain>
    </source>
</reference>
<evidence type="ECO:0000256" key="1">
    <source>
        <dbReference type="ARBA" id="ARBA00023015"/>
    </source>
</evidence>
<keyword evidence="1" id="KW-0805">Transcription regulation</keyword>
<dbReference type="AlphaFoldDB" id="A0A4R1HL53"/>
<dbReference type="NCBIfam" id="NF033788">
    <property type="entry name" value="HTH_metalloreg"/>
    <property type="match status" value="1"/>
</dbReference>
<dbReference type="Pfam" id="PF12840">
    <property type="entry name" value="HTH_20"/>
    <property type="match status" value="1"/>
</dbReference>
<dbReference type="InterPro" id="IPR036388">
    <property type="entry name" value="WH-like_DNA-bd_sf"/>
</dbReference>
<dbReference type="InterPro" id="IPR051011">
    <property type="entry name" value="Metal_resp_trans_reg"/>
</dbReference>
<feature type="domain" description="HTH arsR-type" evidence="4">
    <location>
        <begin position="2"/>
        <end position="97"/>
    </location>
</feature>
<dbReference type="EMBL" id="SMFZ01000002">
    <property type="protein sequence ID" value="TCK21733.1"/>
    <property type="molecule type" value="Genomic_DNA"/>
</dbReference>
<dbReference type="PROSITE" id="PS50987">
    <property type="entry name" value="HTH_ARSR_2"/>
    <property type="match status" value="1"/>
</dbReference>
<dbReference type="RefSeq" id="WP_207908884.1">
    <property type="nucleotide sequence ID" value="NZ_SMFZ01000002.1"/>
</dbReference>
<dbReference type="InterPro" id="IPR011991">
    <property type="entry name" value="ArsR-like_HTH"/>
</dbReference>
<dbReference type="Proteomes" id="UP000295560">
    <property type="component" value="Unassembled WGS sequence"/>
</dbReference>
<evidence type="ECO:0000256" key="3">
    <source>
        <dbReference type="ARBA" id="ARBA00023163"/>
    </source>
</evidence>
<dbReference type="Gene3D" id="1.10.10.10">
    <property type="entry name" value="Winged helix-like DNA-binding domain superfamily/Winged helix DNA-binding domain"/>
    <property type="match status" value="1"/>
</dbReference>
<keyword evidence="6" id="KW-1185">Reference proteome</keyword>
<dbReference type="InterPro" id="IPR001845">
    <property type="entry name" value="HTH_ArsR_DNA-bd_dom"/>
</dbReference>
<proteinExistence type="predicted"/>
<evidence type="ECO:0000259" key="4">
    <source>
        <dbReference type="PROSITE" id="PS50987"/>
    </source>
</evidence>
<dbReference type="SUPFAM" id="SSF46785">
    <property type="entry name" value="Winged helix' DNA-binding domain"/>
    <property type="match status" value="1"/>
</dbReference>
<dbReference type="GO" id="GO:0003700">
    <property type="term" value="F:DNA-binding transcription factor activity"/>
    <property type="evidence" value="ECO:0007669"/>
    <property type="project" value="InterPro"/>
</dbReference>
<dbReference type="PANTHER" id="PTHR43132:SF2">
    <property type="entry name" value="ARSENICAL RESISTANCE OPERON REPRESSOR ARSR-RELATED"/>
    <property type="match status" value="1"/>
</dbReference>
<keyword evidence="3" id="KW-0804">Transcription</keyword>
<keyword evidence="2" id="KW-0238">DNA-binding</keyword>
<organism evidence="5 6">
    <name type="scientific">Pseudonocardia endophytica</name>
    <dbReference type="NCBI Taxonomy" id="401976"/>
    <lineage>
        <taxon>Bacteria</taxon>
        <taxon>Bacillati</taxon>
        <taxon>Actinomycetota</taxon>
        <taxon>Actinomycetes</taxon>
        <taxon>Pseudonocardiales</taxon>
        <taxon>Pseudonocardiaceae</taxon>
        <taxon>Pseudonocardia</taxon>
    </lineage>
</organism>
<sequence length="104" mass="11616">MPGKSHDQEWADRFAVLGDLNRLRLLRLIHREGPISVGDLADRTELKPTTVSHALRVLRVYGTVDTTRDGQSRLYRLTDDTVAALLDHIPATGTDRTKALDTDP</sequence>
<dbReference type="CDD" id="cd00090">
    <property type="entry name" value="HTH_ARSR"/>
    <property type="match status" value="1"/>
</dbReference>
<evidence type="ECO:0000313" key="6">
    <source>
        <dbReference type="Proteomes" id="UP000295560"/>
    </source>
</evidence>